<reference evidence="2 3" key="1">
    <citation type="submission" date="2019-07" db="EMBL/GenBank/DDBJ databases">
        <authorList>
            <person name="Kim J."/>
        </authorList>
    </citation>
    <scope>NUCLEOTIDE SEQUENCE [LARGE SCALE GENOMIC DNA]</scope>
    <source>
        <strain evidence="2 3">JC52</strain>
    </source>
</reference>
<dbReference type="OrthoDB" id="996097at2"/>
<evidence type="ECO:0000313" key="3">
    <source>
        <dbReference type="Proteomes" id="UP000317036"/>
    </source>
</evidence>
<feature type="transmembrane region" description="Helical" evidence="1">
    <location>
        <begin position="6"/>
        <end position="27"/>
    </location>
</feature>
<protein>
    <submittedName>
        <fullName evidence="2">Uncharacterized protein</fullName>
    </submittedName>
</protein>
<keyword evidence="1" id="KW-1133">Transmembrane helix</keyword>
<dbReference type="Proteomes" id="UP000317036">
    <property type="component" value="Unassembled WGS sequence"/>
</dbReference>
<dbReference type="RefSeq" id="WP_144853828.1">
    <property type="nucleotide sequence ID" value="NZ_VNJI01000054.1"/>
</dbReference>
<gene>
    <name evidence="2" type="ORF">FPZ49_29135</name>
</gene>
<keyword evidence="3" id="KW-1185">Reference proteome</keyword>
<dbReference type="AlphaFoldDB" id="A0A559K0J1"/>
<keyword evidence="1" id="KW-0472">Membrane</keyword>
<evidence type="ECO:0000313" key="2">
    <source>
        <dbReference type="EMBL" id="TVY05641.1"/>
    </source>
</evidence>
<keyword evidence="1" id="KW-0812">Transmembrane</keyword>
<organism evidence="2 3">
    <name type="scientific">Paenibacillus cremeus</name>
    <dbReference type="NCBI Taxonomy" id="2163881"/>
    <lineage>
        <taxon>Bacteria</taxon>
        <taxon>Bacillati</taxon>
        <taxon>Bacillota</taxon>
        <taxon>Bacilli</taxon>
        <taxon>Bacillales</taxon>
        <taxon>Paenibacillaceae</taxon>
        <taxon>Paenibacillus</taxon>
    </lineage>
</organism>
<sequence>MSKNWVRNTITYMFIFSLILVLFNLLIDPLQFYRSKEANSIYWTEERWQLPGLAKNYKYNTIILGTSMTENFVPSEVNGIFPRAKTLKLSIAGSSAYEQNKIAEIAFQNNQIDNVIWGLDYTSLSKDDFNKEEFPAFLYDNNQANDLKYLLNITTIKYSIISILYNITPKLAKITSAMIDFKDAPQRDLNSLYFWGGLYTYSKENVIADYSRKILEDKKNKKELLESFSFNRLKSSIDNNILPIVKNNPATHFYFYYPPYSILMNERFYELDPVIVDNIIKSREYFYSELNKYQNAKLFDFTTDKEITFNLNNYKDTMHHSPEINKYILKSLHDDRYLVTDNKLQLFLQEYRTQIKGFSMVQIN</sequence>
<proteinExistence type="predicted"/>
<comment type="caution">
    <text evidence="2">The sequence shown here is derived from an EMBL/GenBank/DDBJ whole genome shotgun (WGS) entry which is preliminary data.</text>
</comment>
<dbReference type="EMBL" id="VNJI01000054">
    <property type="protein sequence ID" value="TVY05641.1"/>
    <property type="molecule type" value="Genomic_DNA"/>
</dbReference>
<evidence type="ECO:0000256" key="1">
    <source>
        <dbReference type="SAM" id="Phobius"/>
    </source>
</evidence>
<accession>A0A559K0J1</accession>
<name>A0A559K0J1_9BACL</name>